<gene>
    <name evidence="1" type="ORF">OLEAN_C24100</name>
</gene>
<sequence length="62" mass="6880">MKMEILGIAEVDVLVRMNGTHIVKIPLIGISEEHELIKHAAFYQLGLAQGILKKEVISLRDG</sequence>
<evidence type="ECO:0000313" key="2">
    <source>
        <dbReference type="Proteomes" id="UP000032749"/>
    </source>
</evidence>
<dbReference type="EMBL" id="FO203512">
    <property type="protein sequence ID" value="CCK76586.1"/>
    <property type="molecule type" value="Genomic_DNA"/>
</dbReference>
<organism evidence="1 2">
    <name type="scientific">Oleispira antarctica RB-8</name>
    <dbReference type="NCBI Taxonomy" id="698738"/>
    <lineage>
        <taxon>Bacteria</taxon>
        <taxon>Pseudomonadati</taxon>
        <taxon>Pseudomonadota</taxon>
        <taxon>Gammaproteobacteria</taxon>
        <taxon>Oceanospirillales</taxon>
        <taxon>Oceanospirillaceae</taxon>
        <taxon>Oleispira</taxon>
    </lineage>
</organism>
<dbReference type="AlphaFoldDB" id="R4YNF5"/>
<protein>
    <submittedName>
        <fullName evidence="1">Uncharacterized protein</fullName>
    </submittedName>
</protein>
<evidence type="ECO:0000313" key="1">
    <source>
        <dbReference type="EMBL" id="CCK76586.1"/>
    </source>
</evidence>
<keyword evidence="2" id="KW-1185">Reference proteome</keyword>
<dbReference type="HOGENOM" id="CLU_2899739_0_0_6"/>
<reference evidence="1 2" key="1">
    <citation type="journal article" date="2013" name="Nat. Commun.">
        <title>Genome sequence and functional genomic analysis of the oil-degrading bacterium Oleispira antarctica.</title>
        <authorList>
            <person name="Kube M."/>
            <person name="Chernikova T.N."/>
            <person name="Al-Ramahi Y."/>
            <person name="Beloqui A."/>
            <person name="Lopez-Cortez N."/>
            <person name="Guazzaroni M.E."/>
            <person name="Heipieper H.J."/>
            <person name="Klages S."/>
            <person name="Kotsyurbenko O.R."/>
            <person name="Langer I."/>
            <person name="Nechitaylo T.Y."/>
            <person name="Lunsdorf H."/>
            <person name="Fernandez M."/>
            <person name="Juarez S."/>
            <person name="Ciordia S."/>
            <person name="Singer A."/>
            <person name="Kagan O."/>
            <person name="Egorova O."/>
            <person name="Petit P.A."/>
            <person name="Stogios P."/>
            <person name="Kim Y."/>
            <person name="Tchigvintsev A."/>
            <person name="Flick R."/>
            <person name="Denaro R."/>
            <person name="Genovese M."/>
            <person name="Albar J.P."/>
            <person name="Reva O.N."/>
            <person name="Martinez-Gomariz M."/>
            <person name="Tran H."/>
            <person name="Ferrer M."/>
            <person name="Savchenko A."/>
            <person name="Yakunin A.F."/>
            <person name="Yakimov M.M."/>
            <person name="Golyshina O.V."/>
            <person name="Reinhardt R."/>
            <person name="Golyshin P.N."/>
        </authorList>
    </citation>
    <scope>NUCLEOTIDE SEQUENCE [LARGE SCALE GENOMIC DNA]</scope>
</reference>
<proteinExistence type="predicted"/>
<name>R4YNF5_OLEAN</name>
<dbReference type="Proteomes" id="UP000032749">
    <property type="component" value="Chromosome"/>
</dbReference>
<accession>R4YNF5</accession>
<dbReference type="KEGG" id="oai:OLEAN_C24100"/>